<proteinExistence type="predicted"/>
<keyword evidence="1" id="KW-0732">Signal</keyword>
<dbReference type="Gene3D" id="1.20.1270.180">
    <property type="match status" value="1"/>
</dbReference>
<dbReference type="EMBL" id="FMIQ01000015">
    <property type="protein sequence ID" value="SCM51674.1"/>
    <property type="molecule type" value="Genomic_DNA"/>
</dbReference>
<sequence>MKTKIISFTLLMLLSFSGGAALNQNESKQLSDINSRSNNKVTDALKELDKAEVAQVDNNPEMKKQISDLRASWDVMINKKCQLETFESNGTDAKTADFNQCLAKEYLKETEYFNGMLP</sequence>
<name>A0A1C6YXU1_HAFAL</name>
<feature type="signal peptide" evidence="1">
    <location>
        <begin position="1"/>
        <end position="20"/>
    </location>
</feature>
<gene>
    <name evidence="2" type="ORF">BN1044_01142</name>
</gene>
<evidence type="ECO:0000313" key="2">
    <source>
        <dbReference type="EMBL" id="SCM51674.1"/>
    </source>
</evidence>
<protein>
    <recommendedName>
        <fullName evidence="4">Lysozyme inhibitor LprI N-terminal domain-containing protein</fullName>
    </recommendedName>
</protein>
<evidence type="ECO:0008006" key="4">
    <source>
        <dbReference type="Google" id="ProtNLM"/>
    </source>
</evidence>
<accession>A0A1C6YXU1</accession>
<evidence type="ECO:0000313" key="3">
    <source>
        <dbReference type="Proteomes" id="UP000094844"/>
    </source>
</evidence>
<dbReference type="Proteomes" id="UP000094844">
    <property type="component" value="Unassembled WGS sequence"/>
</dbReference>
<organism evidence="2 3">
    <name type="scientific">Hafnia alvei</name>
    <dbReference type="NCBI Taxonomy" id="569"/>
    <lineage>
        <taxon>Bacteria</taxon>
        <taxon>Pseudomonadati</taxon>
        <taxon>Pseudomonadota</taxon>
        <taxon>Gammaproteobacteria</taxon>
        <taxon>Enterobacterales</taxon>
        <taxon>Hafniaceae</taxon>
        <taxon>Hafnia</taxon>
    </lineage>
</organism>
<evidence type="ECO:0000256" key="1">
    <source>
        <dbReference type="SAM" id="SignalP"/>
    </source>
</evidence>
<dbReference type="RefSeq" id="WP_139130893.1">
    <property type="nucleotide sequence ID" value="NZ_FMIQ01000015.1"/>
</dbReference>
<feature type="chain" id="PRO_5008751717" description="Lysozyme inhibitor LprI N-terminal domain-containing protein" evidence="1">
    <location>
        <begin position="21"/>
        <end position="118"/>
    </location>
</feature>
<dbReference type="OrthoDB" id="6630860at2"/>
<reference evidence="2 3" key="1">
    <citation type="submission" date="2016-09" db="EMBL/GenBank/DDBJ databases">
        <authorList>
            <person name="Capua I."/>
            <person name="De Benedictis P."/>
            <person name="Joannis T."/>
            <person name="Lombin L.H."/>
            <person name="Cattoli G."/>
        </authorList>
    </citation>
    <scope>NUCLEOTIDE SEQUENCE [LARGE SCALE GENOMIC DNA]</scope>
    <source>
        <strain evidence="2 3">GB001</strain>
    </source>
</reference>
<dbReference type="AlphaFoldDB" id="A0A1C6YXU1"/>